<reference evidence="3 4" key="1">
    <citation type="submission" date="2018-07" db="EMBL/GenBank/DDBJ databases">
        <title>Genome sequences of Haloplanus sp. CBA1112.</title>
        <authorList>
            <person name="Kim Y.B."/>
            <person name="Roh S.W."/>
        </authorList>
    </citation>
    <scope>NUCLEOTIDE SEQUENCE [LARGE SCALE GENOMIC DNA]</scope>
    <source>
        <strain evidence="3 4">CBA1112</strain>
    </source>
</reference>
<accession>A0A345E1Q3</accession>
<evidence type="ECO:0000313" key="4">
    <source>
        <dbReference type="Proteomes" id="UP000252985"/>
    </source>
</evidence>
<dbReference type="Proteomes" id="UP000253273">
    <property type="component" value="Chromosome"/>
</dbReference>
<evidence type="ECO:0000256" key="1">
    <source>
        <dbReference type="SAM" id="Phobius"/>
    </source>
</evidence>
<name>A0A345EBD0_9EURY</name>
<organism evidence="3 4">
    <name type="scientific">Haloplanus rubicundus</name>
    <dbReference type="NCBI Taxonomy" id="1547898"/>
    <lineage>
        <taxon>Archaea</taxon>
        <taxon>Methanobacteriati</taxon>
        <taxon>Methanobacteriota</taxon>
        <taxon>Stenosarchaea group</taxon>
        <taxon>Halobacteria</taxon>
        <taxon>Halobacteriales</taxon>
        <taxon>Haloferacaceae</taxon>
        <taxon>Haloplanus</taxon>
    </lineage>
</organism>
<reference evidence="2 5" key="2">
    <citation type="submission" date="2018-07" db="EMBL/GenBank/DDBJ databases">
        <title>Genome sequences of Haloplanus sp. CBA1113.</title>
        <authorList>
            <person name="Kim Y.B."/>
            <person name="Roh S.W."/>
        </authorList>
    </citation>
    <scope>NUCLEOTIDE SEQUENCE [LARGE SCALE GENOMIC DNA]</scope>
    <source>
        <strain evidence="2 5">CBA1113</strain>
    </source>
</reference>
<dbReference type="KEGG" id="haq:DU484_06255"/>
<proteinExistence type="predicted"/>
<dbReference type="EMBL" id="CP031148">
    <property type="protein sequence ID" value="AXG09502.1"/>
    <property type="molecule type" value="Genomic_DNA"/>
</dbReference>
<dbReference type="RefSeq" id="WP_114585269.1">
    <property type="nucleotide sequence ID" value="NZ_CP031148.1"/>
</dbReference>
<gene>
    <name evidence="3" type="ORF">DU484_06255</name>
    <name evidence="2" type="ORF">DU500_06530</name>
</gene>
<dbReference type="Proteomes" id="UP000252985">
    <property type="component" value="Chromosome"/>
</dbReference>
<protein>
    <submittedName>
        <fullName evidence="3">Uncharacterized protein</fullName>
    </submittedName>
</protein>
<keyword evidence="5" id="KW-1185">Reference proteome</keyword>
<evidence type="ECO:0000313" key="3">
    <source>
        <dbReference type="EMBL" id="AXG09502.1"/>
    </source>
</evidence>
<keyword evidence="1" id="KW-0472">Membrane</keyword>
<evidence type="ECO:0000313" key="5">
    <source>
        <dbReference type="Proteomes" id="UP000253273"/>
    </source>
</evidence>
<evidence type="ECO:0000313" key="2">
    <source>
        <dbReference type="EMBL" id="AXG06125.1"/>
    </source>
</evidence>
<dbReference type="EMBL" id="CP031150">
    <property type="protein sequence ID" value="AXG06125.1"/>
    <property type="molecule type" value="Genomic_DNA"/>
</dbReference>
<dbReference type="KEGG" id="haj:DU500_06530"/>
<keyword evidence="1" id="KW-1133">Transmembrane helix</keyword>
<dbReference type="GeneID" id="37286563"/>
<dbReference type="OrthoDB" id="372373at2157"/>
<sequence length="63" mass="7107">MGLRSVLEGIPWWGYGVVGICYLVFIGFRLFDGSSLSTPGLIVRVGLAWWLIVVSYLKYYGYV</sequence>
<feature type="transmembrane region" description="Helical" evidence="1">
    <location>
        <begin position="12"/>
        <end position="31"/>
    </location>
</feature>
<accession>A0A345EBD0</accession>
<feature type="transmembrane region" description="Helical" evidence="1">
    <location>
        <begin position="43"/>
        <end position="62"/>
    </location>
</feature>
<dbReference type="AlphaFoldDB" id="A0A345EBD0"/>
<keyword evidence="1" id="KW-0812">Transmembrane</keyword>